<name>A0A4Z0ZNC4_9LEPT</name>
<dbReference type="AlphaFoldDB" id="A0A4Z0ZNC4"/>
<evidence type="ECO:0000259" key="1">
    <source>
        <dbReference type="Pfam" id="PF04466"/>
    </source>
</evidence>
<proteinExistence type="predicted"/>
<reference evidence="2" key="1">
    <citation type="journal article" date="2019" name="PLoS Negl. Trop. Dis.">
        <title>Revisiting the worldwide diversity of Leptospira species in the environment.</title>
        <authorList>
            <person name="Vincent A.T."/>
            <person name="Schiettekatte O."/>
            <person name="Bourhy P."/>
            <person name="Veyrier F.J."/>
            <person name="Picardeau M."/>
        </authorList>
    </citation>
    <scope>NUCLEOTIDE SEQUENCE [LARGE SCALE GENOMIC DNA]</scope>
    <source>
        <strain evidence="2">201702451</strain>
    </source>
</reference>
<gene>
    <name evidence="2" type="ORF">EHQ62_17040</name>
</gene>
<dbReference type="EMBL" id="RQGH01000035">
    <property type="protein sequence ID" value="TGL58601.1"/>
    <property type="molecule type" value="Genomic_DNA"/>
</dbReference>
<evidence type="ECO:0000313" key="3">
    <source>
        <dbReference type="Proteomes" id="UP000297567"/>
    </source>
</evidence>
<dbReference type="Pfam" id="PF04466">
    <property type="entry name" value="Terminase_3"/>
    <property type="match status" value="1"/>
</dbReference>
<evidence type="ECO:0000313" key="2">
    <source>
        <dbReference type="EMBL" id="TGL58601.1"/>
    </source>
</evidence>
<dbReference type="PANTHER" id="PTHR39184">
    <property type="match status" value="1"/>
</dbReference>
<organism evidence="2 3">
    <name type="scientific">Leptospira jelokensis</name>
    <dbReference type="NCBI Taxonomy" id="2484931"/>
    <lineage>
        <taxon>Bacteria</taxon>
        <taxon>Pseudomonadati</taxon>
        <taxon>Spirochaetota</taxon>
        <taxon>Spirochaetia</taxon>
        <taxon>Leptospirales</taxon>
        <taxon>Leptospiraceae</taxon>
        <taxon>Leptospira</taxon>
    </lineage>
</organism>
<dbReference type="NCBIfam" id="TIGR01547">
    <property type="entry name" value="phage_term_2"/>
    <property type="match status" value="1"/>
</dbReference>
<dbReference type="InterPro" id="IPR027417">
    <property type="entry name" value="P-loop_NTPase"/>
</dbReference>
<comment type="caution">
    <text evidence="2">The sequence shown here is derived from an EMBL/GenBank/DDBJ whole genome shotgun (WGS) entry which is preliminary data.</text>
</comment>
<dbReference type="InterPro" id="IPR052380">
    <property type="entry name" value="Viral_DNA_packaging_terminase"/>
</dbReference>
<dbReference type="RefSeq" id="WP_135645062.1">
    <property type="nucleotide sequence ID" value="NZ_RQGH01000035.1"/>
</dbReference>
<dbReference type="Gene3D" id="3.40.50.300">
    <property type="entry name" value="P-loop containing nucleotide triphosphate hydrolases"/>
    <property type="match status" value="1"/>
</dbReference>
<accession>A0A4Z0ZNC4</accession>
<sequence>MGRKRKNLKLEDFDVEVVSSDSAFSEKQHLALNEDWVPESIDEICYDGGARSGKTYLVILAIISRAWLIAESRHLVARYRLNHLKMSLWRQTLIPILKKNGFREGIDYKINESDFIITFANGSEIYGAGLDDADRVEKIMGTEFNTIFINEATQISYATYQKVSSRLSLNIPSIINKMIIDCNPRNKYHWIYKYFILRQDPESGNALSERRMKRIARRNWTPLDNPYLSKEYVERLSDLTGAEKERLYKGLWVDVEGLVYPMFEQAIVEDFPIPESWDCAGAVDFGYTNPFVFLWFFYDKSNETWYLAKEHYEAEKTVREHCKVIKEFRIPNTFTVADWDAEDRATMAENGITTIQADKDISTGLQAVMQLLSNQKGLKLKIFRSCVKTVEEFSVYSWEPTKEGKNSKEHPVKSFDHAMDAIRYFANKVLGKKFNIITRDLEKVRAEESKRNKPMSADDVRANRLRMMGVDPGYFTKKR</sequence>
<dbReference type="InterPro" id="IPR035412">
    <property type="entry name" value="Terminase_L_N"/>
</dbReference>
<dbReference type="Gene3D" id="3.30.420.280">
    <property type="match status" value="1"/>
</dbReference>
<protein>
    <submittedName>
        <fullName evidence="2">PBSX family phage terminase large subunit</fullName>
    </submittedName>
</protein>
<feature type="domain" description="Phage terminase large subunit N-terminal" evidence="1">
    <location>
        <begin position="46"/>
        <end position="242"/>
    </location>
</feature>
<dbReference type="InterPro" id="IPR006437">
    <property type="entry name" value="Phage_terminase_lsu"/>
</dbReference>
<dbReference type="Proteomes" id="UP000297567">
    <property type="component" value="Unassembled WGS sequence"/>
</dbReference>
<keyword evidence="3" id="KW-1185">Reference proteome</keyword>
<dbReference type="PANTHER" id="PTHR39184:SF1">
    <property type="entry name" value="PBSX PHAGE TERMINASE LARGE SUBUNIT"/>
    <property type="match status" value="1"/>
</dbReference>